<accession>A0A381SVE7</accession>
<organism evidence="1">
    <name type="scientific">marine metagenome</name>
    <dbReference type="NCBI Taxonomy" id="408172"/>
    <lineage>
        <taxon>unclassified sequences</taxon>
        <taxon>metagenomes</taxon>
        <taxon>ecological metagenomes</taxon>
    </lineage>
</organism>
<gene>
    <name evidence="1" type="ORF">METZ01_LOCUS60854</name>
</gene>
<reference evidence="1" key="1">
    <citation type="submission" date="2018-05" db="EMBL/GenBank/DDBJ databases">
        <authorList>
            <person name="Lanie J.A."/>
            <person name="Ng W.-L."/>
            <person name="Kazmierczak K.M."/>
            <person name="Andrzejewski T.M."/>
            <person name="Davidsen T.M."/>
            <person name="Wayne K.J."/>
            <person name="Tettelin H."/>
            <person name="Glass J.I."/>
            <person name="Rusch D."/>
            <person name="Podicherti R."/>
            <person name="Tsui H.-C.T."/>
            <person name="Winkler M.E."/>
        </authorList>
    </citation>
    <scope>NUCLEOTIDE SEQUENCE</scope>
</reference>
<proteinExistence type="predicted"/>
<dbReference type="AlphaFoldDB" id="A0A381SVE7"/>
<dbReference type="EMBL" id="UINC01003632">
    <property type="protein sequence ID" value="SVA08000.1"/>
    <property type="molecule type" value="Genomic_DNA"/>
</dbReference>
<evidence type="ECO:0000313" key="1">
    <source>
        <dbReference type="EMBL" id="SVA08000.1"/>
    </source>
</evidence>
<protein>
    <submittedName>
        <fullName evidence="1">Uncharacterized protein</fullName>
    </submittedName>
</protein>
<name>A0A381SVE7_9ZZZZ</name>
<sequence length="52" mass="5649">MRAKAVNLLNPWDIAENIATLSAHRVVGYALDSTLQPKMTELVSVKIAAPTE</sequence>